<feature type="domain" description="Bacterial type II secretion system protein E" evidence="3">
    <location>
        <begin position="238"/>
        <end position="436"/>
    </location>
</feature>
<evidence type="ECO:0000313" key="5">
    <source>
        <dbReference type="Proteomes" id="UP000636793"/>
    </source>
</evidence>
<comment type="caution">
    <text evidence="4">The sequence shown here is derived from an EMBL/GenBank/DDBJ whole genome shotgun (WGS) entry which is preliminary data.</text>
</comment>
<dbReference type="RefSeq" id="WP_188835756.1">
    <property type="nucleotide sequence ID" value="NZ_BMHI01000001.1"/>
</dbReference>
<proteinExistence type="inferred from homology"/>
<dbReference type="Proteomes" id="UP000636793">
    <property type="component" value="Unassembled WGS sequence"/>
</dbReference>
<keyword evidence="5" id="KW-1185">Reference proteome</keyword>
<reference evidence="4" key="1">
    <citation type="journal article" date="2014" name="Int. J. Syst. Evol. Microbiol.">
        <title>Complete genome sequence of Corynebacterium casei LMG S-19264T (=DSM 44701T), isolated from a smear-ripened cheese.</title>
        <authorList>
            <consortium name="US DOE Joint Genome Institute (JGI-PGF)"/>
            <person name="Walter F."/>
            <person name="Albersmeier A."/>
            <person name="Kalinowski J."/>
            <person name="Ruckert C."/>
        </authorList>
    </citation>
    <scope>NUCLEOTIDE SEQUENCE</scope>
    <source>
        <strain evidence="4">CGMCC 1.15085</strain>
    </source>
</reference>
<dbReference type="InterPro" id="IPR050921">
    <property type="entry name" value="T4SS_GSP_E_ATPase"/>
</dbReference>
<dbReference type="AlphaFoldDB" id="A0A916WR42"/>
<organism evidence="4 5">
    <name type="scientific">Flexivirga endophytica</name>
    <dbReference type="NCBI Taxonomy" id="1849103"/>
    <lineage>
        <taxon>Bacteria</taxon>
        <taxon>Bacillati</taxon>
        <taxon>Actinomycetota</taxon>
        <taxon>Actinomycetes</taxon>
        <taxon>Micrococcales</taxon>
        <taxon>Dermacoccaceae</taxon>
        <taxon>Flexivirga</taxon>
    </lineage>
</organism>
<accession>A0A916WR42</accession>
<evidence type="ECO:0000256" key="1">
    <source>
        <dbReference type="ARBA" id="ARBA00006611"/>
    </source>
</evidence>
<dbReference type="GO" id="GO:0016887">
    <property type="term" value="F:ATP hydrolysis activity"/>
    <property type="evidence" value="ECO:0007669"/>
    <property type="project" value="InterPro"/>
</dbReference>
<feature type="compositionally biased region" description="Low complexity" evidence="2">
    <location>
        <begin position="10"/>
        <end position="26"/>
    </location>
</feature>
<dbReference type="SUPFAM" id="SSF52540">
    <property type="entry name" value="P-loop containing nucleoside triphosphate hydrolases"/>
    <property type="match status" value="1"/>
</dbReference>
<evidence type="ECO:0000256" key="2">
    <source>
        <dbReference type="SAM" id="MobiDB-lite"/>
    </source>
</evidence>
<dbReference type="Gene3D" id="3.40.50.300">
    <property type="entry name" value="P-loop containing nucleotide triphosphate hydrolases"/>
    <property type="match status" value="1"/>
</dbReference>
<gene>
    <name evidence="4" type="primary">cpaF</name>
    <name evidence="4" type="ORF">GCM10011492_09590</name>
</gene>
<feature type="compositionally biased region" description="Basic and acidic residues" evidence="2">
    <location>
        <begin position="38"/>
        <end position="55"/>
    </location>
</feature>
<evidence type="ECO:0000259" key="3">
    <source>
        <dbReference type="Pfam" id="PF00437"/>
    </source>
</evidence>
<dbReference type="InterPro" id="IPR001482">
    <property type="entry name" value="T2SS/T4SS_dom"/>
</dbReference>
<feature type="region of interest" description="Disordered" evidence="2">
    <location>
        <begin position="1"/>
        <end position="67"/>
    </location>
</feature>
<name>A0A916WR42_9MICO</name>
<comment type="similarity">
    <text evidence="1">Belongs to the GSP E family.</text>
</comment>
<sequence>MTANPHEGPSDPTDPTAIPDPTALPLFAEPEAGGQVESIDHARSRLSSRPERIRSGENPFVTPRRRGATAHADIDWSLVAAFRKQASDKLLTALGDERVGLDERSRRELGRTIILELLEDSAQDAVADGDNAWTLDEQQRLAEAIYNALFGLGRLQPIVDDDEVENVEIYGAEDVMLEYADGSLRAGPPVADSDEELLEFLTFLASRSEGNTRPFSEAQPRLHMRLDGGARMAAVAWNTPRPAVVIRRHRLQQVDLDQLRDNGTLSDLQVTFLRAAVKAKKSIVVAGDQGAGKTTLVRALCAEFDPYERIGTFETEYELHLHEFGKKHRRIVPFEARPGSGEIGPDGRPAGEVTLDELLYDSFRFNLSRQIVGEVRGKEVIAMIKAMQSGTGSISTTHAGSASGAIRKLITCAMEAGAHVTPEYATRAIAEHIDLVVYVNLETGNAQDGQTKRKRWVSEIVAVEPGEKEIGYAITHVFRPSPRGPGTAAVLPDHLRDLEAFGFDTRAFEIESQGRA</sequence>
<dbReference type="CDD" id="cd01130">
    <property type="entry name" value="VirB11-like_ATPase"/>
    <property type="match status" value="1"/>
</dbReference>
<dbReference type="PANTHER" id="PTHR30486">
    <property type="entry name" value="TWITCHING MOTILITY PROTEIN PILT"/>
    <property type="match status" value="1"/>
</dbReference>
<dbReference type="Pfam" id="PF00437">
    <property type="entry name" value="T2SSE"/>
    <property type="match status" value="1"/>
</dbReference>
<reference evidence="4" key="2">
    <citation type="submission" date="2020-09" db="EMBL/GenBank/DDBJ databases">
        <authorList>
            <person name="Sun Q."/>
            <person name="Zhou Y."/>
        </authorList>
    </citation>
    <scope>NUCLEOTIDE SEQUENCE</scope>
    <source>
        <strain evidence="4">CGMCC 1.15085</strain>
    </source>
</reference>
<evidence type="ECO:0000313" key="4">
    <source>
        <dbReference type="EMBL" id="GGB21777.1"/>
    </source>
</evidence>
<protein>
    <submittedName>
        <fullName evidence="4">Pilus assembly protein CpaF</fullName>
    </submittedName>
</protein>
<dbReference type="EMBL" id="BMHI01000001">
    <property type="protein sequence ID" value="GGB21777.1"/>
    <property type="molecule type" value="Genomic_DNA"/>
</dbReference>
<dbReference type="Gene3D" id="3.30.450.380">
    <property type="match status" value="1"/>
</dbReference>
<dbReference type="PANTHER" id="PTHR30486:SF6">
    <property type="entry name" value="TYPE IV PILUS RETRACTATION ATPASE PILT"/>
    <property type="match status" value="1"/>
</dbReference>
<dbReference type="InterPro" id="IPR027417">
    <property type="entry name" value="P-loop_NTPase"/>
</dbReference>